<dbReference type="OrthoDB" id="6208581at2759"/>
<protein>
    <submittedName>
        <fullName evidence="3">Uncharacterized protein LOC111112395</fullName>
    </submittedName>
</protein>
<dbReference type="KEGG" id="cvn:111112395"/>
<dbReference type="GeneID" id="111112395"/>
<sequence length="957" mass="108904">MNNVKKKVRGVLKLRKSATDQQSFEIHRQVVDDGVVLIKNFLDSLRIETVALKSKKDVKGNRKKRKSIIQDTVECVRLLLEIHKGAFDSPVVRFRQNKDVYPDTLMICQHVCEIVCNLCKQTSYSSSDDMKCVAAIVDIPDLVDDVMGYLTPEPPTDLSDAADIEGVSVEDIRECRTHLHSCCIEFCTCVCKEMKSVLKIMKISTLRSTDGFKQLLVCVVKQYLYVQRASGLAQELLKYTPDGERCSLLSKYRTMFQRIRRFFHYGLYVLRTVGFEQLLMPDVAAVCSHIRTCRSMLIDFVKRGKGDKQTLQNLLREIQIVSVEICDVIQLGTNCLPAGQETVGEDVIAVQTLDFSKNLEGDRDDECSSDFVKNGKEKTVGENDIVVQTLDSAKNLEGDSAGEWISDFVENGSDDEENGNDFVGSLTKISPEENEDIFKSSDVEKTECIQLYTMEGFKSPVEVRIKNQGPFTCPSVGGKVFKGNKWIPAENVTVEGEKVRMKIDQGEMLVVHYNFPSGQRKFKKEEVQKGVTMTIPEAGCSLSLPSSTEGDLTLTYKVHLPDKKRIQGYQEENPEEFGSIDIHPGIQASVSGNMKTGTIELPKGIQREKTMYILMTTDRSFKKWDRTVVQPRATRDRLFVEVPLHTNAISFIIEKDNSSTKADENESKADPKQTSFLDSIQDRVLTLLGLKSRCKLLTLYRIPEYAYDDDQNDNDDNDTDEYLAVDLRIHCIESQHFILNKTANAVVKNGWIPIQNGDESTDFVIRSGDKITLGFSGSIKPFDGLPVPTLTFLKGGTCFADLKLQFPEKKHREGFVMMYRKSTLLDWKQLVWKNLREKYEESKAMKNKTTNEERRRLEEKTQTELKKYDAKLKKETEHIMNNILSELKAKEEENLKKELQMTAQKNHDAFMERLVAHVKSQDEPIKFLFRILKKIGRENLIHIVMNGIISLAEDNLE</sequence>
<reference evidence="3" key="1">
    <citation type="submission" date="2025-08" db="UniProtKB">
        <authorList>
            <consortium name="RefSeq"/>
        </authorList>
    </citation>
    <scope>IDENTIFICATION</scope>
    <source>
        <tissue evidence="3">Whole sample</tissue>
    </source>
</reference>
<evidence type="ECO:0000313" key="3">
    <source>
        <dbReference type="RefSeq" id="XP_022305567.1"/>
    </source>
</evidence>
<keyword evidence="1" id="KW-0175">Coiled coil</keyword>
<dbReference type="Proteomes" id="UP000694844">
    <property type="component" value="Chromosome 9"/>
</dbReference>
<gene>
    <name evidence="3" type="primary">LOC111112395</name>
</gene>
<dbReference type="AlphaFoldDB" id="A0A8B8BQF3"/>
<evidence type="ECO:0000256" key="1">
    <source>
        <dbReference type="SAM" id="Coils"/>
    </source>
</evidence>
<keyword evidence="2" id="KW-1185">Reference proteome</keyword>
<proteinExistence type="predicted"/>
<accession>A0A8B8BQF3</accession>
<dbReference type="RefSeq" id="XP_022305567.1">
    <property type="nucleotide sequence ID" value="XM_022449859.1"/>
</dbReference>
<organism evidence="2 3">
    <name type="scientific">Crassostrea virginica</name>
    <name type="common">Eastern oyster</name>
    <dbReference type="NCBI Taxonomy" id="6565"/>
    <lineage>
        <taxon>Eukaryota</taxon>
        <taxon>Metazoa</taxon>
        <taxon>Spiralia</taxon>
        <taxon>Lophotrochozoa</taxon>
        <taxon>Mollusca</taxon>
        <taxon>Bivalvia</taxon>
        <taxon>Autobranchia</taxon>
        <taxon>Pteriomorphia</taxon>
        <taxon>Ostreida</taxon>
        <taxon>Ostreoidea</taxon>
        <taxon>Ostreidae</taxon>
        <taxon>Crassostrea</taxon>
    </lineage>
</organism>
<feature type="coiled-coil region" evidence="1">
    <location>
        <begin position="873"/>
        <end position="900"/>
    </location>
</feature>
<name>A0A8B8BQF3_CRAVI</name>
<evidence type="ECO:0000313" key="2">
    <source>
        <dbReference type="Proteomes" id="UP000694844"/>
    </source>
</evidence>